<evidence type="ECO:0000313" key="8">
    <source>
        <dbReference type="EMBL" id="CAF1502672.1"/>
    </source>
</evidence>
<proteinExistence type="predicted"/>
<feature type="domain" description="G-protein coupled receptors family 1 profile" evidence="6">
    <location>
        <begin position="35"/>
        <end position="309"/>
    </location>
</feature>
<gene>
    <name evidence="7" type="ORF">BJG266_LOCUS17333</name>
    <name evidence="8" type="ORF">QVE165_LOCUS43607</name>
</gene>
<feature type="transmembrane region" description="Helical" evidence="5">
    <location>
        <begin position="97"/>
        <end position="119"/>
    </location>
</feature>
<evidence type="ECO:0000313" key="9">
    <source>
        <dbReference type="Proteomes" id="UP000663832"/>
    </source>
</evidence>
<dbReference type="InterPro" id="IPR017452">
    <property type="entry name" value="GPCR_Rhodpsn_7TM"/>
</dbReference>
<dbReference type="PROSITE" id="PS50262">
    <property type="entry name" value="G_PROTEIN_RECEP_F1_2"/>
    <property type="match status" value="1"/>
</dbReference>
<reference evidence="7" key="1">
    <citation type="submission" date="2021-02" db="EMBL/GenBank/DDBJ databases">
        <authorList>
            <person name="Nowell W R."/>
        </authorList>
    </citation>
    <scope>NUCLEOTIDE SEQUENCE</scope>
</reference>
<organism evidence="7 10">
    <name type="scientific">Adineta steineri</name>
    <dbReference type="NCBI Taxonomy" id="433720"/>
    <lineage>
        <taxon>Eukaryota</taxon>
        <taxon>Metazoa</taxon>
        <taxon>Spiralia</taxon>
        <taxon>Gnathifera</taxon>
        <taxon>Rotifera</taxon>
        <taxon>Eurotatoria</taxon>
        <taxon>Bdelloidea</taxon>
        <taxon>Adinetida</taxon>
        <taxon>Adinetidae</taxon>
        <taxon>Adineta</taxon>
    </lineage>
</organism>
<dbReference type="AlphaFoldDB" id="A0A814IU77"/>
<dbReference type="GO" id="GO:0004930">
    <property type="term" value="F:G protein-coupled receptor activity"/>
    <property type="evidence" value="ECO:0007669"/>
    <property type="project" value="InterPro"/>
</dbReference>
<sequence>MSSPSEVAFITYINNVSAQINQYLSIFIFLFGTVGNILNILVLSQRSFRSNSCATLFLGSSIANFIAIITGLTTRMLSGWAVDLTNTNRVLCKLRAFVLNVARPVALWLILLAGIDRWLLSSPNIRYRQMSSLKNAQRSIIITLILSILLFSHIIYCYEPNLINAPLKCYGVTITCRLATDLSLMFMTIFFPLLFMLIFGLMTINNVRYSRNRTRPGDISMITMQGPPSTSRPTEQQQRNKIDDQLLMMLLVQVLLLFIFALPLGVQKLYSTITTNRVSSQAQVAIDNFAYNFVLLLNFIANGMPFYIYTLVGGNVFRKELQKMFATARQKICRL</sequence>
<evidence type="ECO:0000256" key="5">
    <source>
        <dbReference type="SAM" id="Phobius"/>
    </source>
</evidence>
<dbReference type="OrthoDB" id="10013297at2759"/>
<keyword evidence="2 5" id="KW-0812">Transmembrane</keyword>
<dbReference type="GO" id="GO:0016020">
    <property type="term" value="C:membrane"/>
    <property type="evidence" value="ECO:0007669"/>
    <property type="project" value="UniProtKB-SubCell"/>
</dbReference>
<dbReference type="Gene3D" id="1.20.1070.10">
    <property type="entry name" value="Rhodopsin 7-helix transmembrane proteins"/>
    <property type="match status" value="1"/>
</dbReference>
<evidence type="ECO:0000313" key="10">
    <source>
        <dbReference type="Proteomes" id="UP000663877"/>
    </source>
</evidence>
<comment type="subcellular location">
    <subcellularLocation>
        <location evidence="1">Membrane</location>
    </subcellularLocation>
</comment>
<feature type="transmembrane region" description="Helical" evidence="5">
    <location>
        <begin position="20"/>
        <end position="43"/>
    </location>
</feature>
<dbReference type="EMBL" id="CAJNOI010000083">
    <property type="protein sequence ID" value="CAF1027263.1"/>
    <property type="molecule type" value="Genomic_DNA"/>
</dbReference>
<evidence type="ECO:0000256" key="2">
    <source>
        <dbReference type="ARBA" id="ARBA00022692"/>
    </source>
</evidence>
<protein>
    <recommendedName>
        <fullName evidence="6">G-protein coupled receptors family 1 profile domain-containing protein</fullName>
    </recommendedName>
</protein>
<dbReference type="InterPro" id="IPR000276">
    <property type="entry name" value="GPCR_Rhodpsn"/>
</dbReference>
<evidence type="ECO:0000256" key="3">
    <source>
        <dbReference type="ARBA" id="ARBA00022989"/>
    </source>
</evidence>
<name>A0A814IU77_9BILA</name>
<feature type="transmembrane region" description="Helical" evidence="5">
    <location>
        <begin position="290"/>
        <end position="312"/>
    </location>
</feature>
<feature type="transmembrane region" description="Helical" evidence="5">
    <location>
        <begin position="55"/>
        <end position="77"/>
    </location>
</feature>
<evidence type="ECO:0000313" key="7">
    <source>
        <dbReference type="EMBL" id="CAF1027263.1"/>
    </source>
</evidence>
<keyword evidence="3 5" id="KW-1133">Transmembrane helix</keyword>
<evidence type="ECO:0000256" key="1">
    <source>
        <dbReference type="ARBA" id="ARBA00004370"/>
    </source>
</evidence>
<dbReference type="Pfam" id="PF00001">
    <property type="entry name" value="7tm_1"/>
    <property type="match status" value="1"/>
</dbReference>
<keyword evidence="4 5" id="KW-0472">Membrane</keyword>
<evidence type="ECO:0000259" key="6">
    <source>
        <dbReference type="PROSITE" id="PS50262"/>
    </source>
</evidence>
<feature type="transmembrane region" description="Helical" evidence="5">
    <location>
        <begin position="246"/>
        <end position="270"/>
    </location>
</feature>
<dbReference type="Proteomes" id="UP000663877">
    <property type="component" value="Unassembled WGS sequence"/>
</dbReference>
<dbReference type="Proteomes" id="UP000663832">
    <property type="component" value="Unassembled WGS sequence"/>
</dbReference>
<dbReference type="InterPro" id="IPR052954">
    <property type="entry name" value="GPCR-Ligand_Int"/>
</dbReference>
<dbReference type="EMBL" id="CAJNOM010000563">
    <property type="protein sequence ID" value="CAF1502672.1"/>
    <property type="molecule type" value="Genomic_DNA"/>
</dbReference>
<comment type="caution">
    <text evidence="7">The sequence shown here is derived from an EMBL/GenBank/DDBJ whole genome shotgun (WGS) entry which is preliminary data.</text>
</comment>
<accession>A0A814IU77</accession>
<dbReference type="PANTHER" id="PTHR46641:SF18">
    <property type="entry name" value="G-PROTEIN COUPLED RECEPTORS FAMILY 1 PROFILE DOMAIN-CONTAINING PROTEIN"/>
    <property type="match status" value="1"/>
</dbReference>
<evidence type="ECO:0000256" key="4">
    <source>
        <dbReference type="ARBA" id="ARBA00023136"/>
    </source>
</evidence>
<feature type="transmembrane region" description="Helical" evidence="5">
    <location>
        <begin position="184"/>
        <end position="204"/>
    </location>
</feature>
<feature type="transmembrane region" description="Helical" evidence="5">
    <location>
        <begin position="140"/>
        <end position="158"/>
    </location>
</feature>
<keyword evidence="9" id="KW-1185">Reference proteome</keyword>
<dbReference type="SUPFAM" id="SSF81321">
    <property type="entry name" value="Family A G protein-coupled receptor-like"/>
    <property type="match status" value="1"/>
</dbReference>
<dbReference type="PANTHER" id="PTHR46641">
    <property type="entry name" value="FMRFAMIDE RECEPTOR-RELATED"/>
    <property type="match status" value="1"/>
</dbReference>